<proteinExistence type="evidence at transcript level"/>
<dbReference type="Gene3D" id="2.60.34.10">
    <property type="entry name" value="Substrate Binding Domain Of DNAk, Chain A, domain 1"/>
    <property type="match status" value="1"/>
</dbReference>
<evidence type="ECO:0000256" key="1">
    <source>
        <dbReference type="ARBA" id="ARBA00002290"/>
    </source>
</evidence>
<keyword evidence="5 9" id="KW-0547">Nucleotide-binding</keyword>
<dbReference type="HAMAP" id="MF_00332">
    <property type="entry name" value="DnaK"/>
    <property type="match status" value="1"/>
</dbReference>
<dbReference type="Gene3D" id="3.30.30.30">
    <property type="match status" value="1"/>
</dbReference>
<keyword evidence="8 9" id="KW-0143">Chaperone</keyword>
<dbReference type="RefSeq" id="WP_090931929.1">
    <property type="nucleotide sequence ID" value="NZ_FOTS01000001.1"/>
</dbReference>
<evidence type="ECO:0000256" key="8">
    <source>
        <dbReference type="ARBA" id="ARBA00023186"/>
    </source>
</evidence>
<gene>
    <name evidence="9" type="primary">dnaK</name>
    <name evidence="12" type="ORF">SAMN04490355_1001127</name>
</gene>
<dbReference type="GO" id="GO:0051082">
    <property type="term" value="F:unfolded protein binding"/>
    <property type="evidence" value="ECO:0007669"/>
    <property type="project" value="InterPro"/>
</dbReference>
<dbReference type="InterPro" id="IPR012725">
    <property type="entry name" value="Chaperone_DnaK"/>
</dbReference>
<dbReference type="AlphaFoldDB" id="A0A1I4GQC9"/>
<dbReference type="InterPro" id="IPR029047">
    <property type="entry name" value="HSP70_peptide-bd_sf"/>
</dbReference>
<dbReference type="NCBIfam" id="TIGR02350">
    <property type="entry name" value="prok_dnaK"/>
    <property type="match status" value="1"/>
</dbReference>
<dbReference type="Proteomes" id="UP000199520">
    <property type="component" value="Unassembled WGS sequence"/>
</dbReference>
<dbReference type="SUPFAM" id="SSF100934">
    <property type="entry name" value="Heat shock protein 70kD (HSP70), C-terminal subdomain"/>
    <property type="match status" value="1"/>
</dbReference>
<dbReference type="NCBIfam" id="NF001413">
    <property type="entry name" value="PRK00290.1"/>
    <property type="match status" value="1"/>
</dbReference>
<evidence type="ECO:0000256" key="4">
    <source>
        <dbReference type="ARBA" id="ARBA00022553"/>
    </source>
</evidence>
<evidence type="ECO:0000256" key="5">
    <source>
        <dbReference type="ARBA" id="ARBA00022741"/>
    </source>
</evidence>
<evidence type="ECO:0000256" key="11">
    <source>
        <dbReference type="SAM" id="MobiDB-lite"/>
    </source>
</evidence>
<protein>
    <recommendedName>
        <fullName evidence="3 9">Chaperone protein DnaK</fullName>
    </recommendedName>
    <alternativeName>
        <fullName evidence="9">HSP70</fullName>
    </alternativeName>
    <alternativeName>
        <fullName evidence="9">Heat shock 70 kDa protein</fullName>
    </alternativeName>
    <alternativeName>
        <fullName evidence="9">Heat shock protein 70</fullName>
    </alternativeName>
</protein>
<dbReference type="OrthoDB" id="9766019at2"/>
<dbReference type="Gene3D" id="3.30.420.40">
    <property type="match status" value="3"/>
</dbReference>
<accession>A0A1I4GQC9</accession>
<dbReference type="Gene3D" id="3.90.640.10">
    <property type="entry name" value="Actin, Chain A, domain 4"/>
    <property type="match status" value="1"/>
</dbReference>
<keyword evidence="4 9" id="KW-0597">Phosphoprotein</keyword>
<evidence type="ECO:0000256" key="10">
    <source>
        <dbReference type="RuleBase" id="RU003322"/>
    </source>
</evidence>
<evidence type="ECO:0000256" key="6">
    <source>
        <dbReference type="ARBA" id="ARBA00022840"/>
    </source>
</evidence>
<dbReference type="PROSITE" id="PS00297">
    <property type="entry name" value="HSP70_1"/>
    <property type="match status" value="1"/>
</dbReference>
<keyword evidence="13" id="KW-1185">Reference proteome</keyword>
<comment type="function">
    <text evidence="1 9">Acts as a chaperone.</text>
</comment>
<dbReference type="FunFam" id="3.30.420.40:FF:000071">
    <property type="entry name" value="Molecular chaperone DnaK"/>
    <property type="match status" value="1"/>
</dbReference>
<evidence type="ECO:0000313" key="13">
    <source>
        <dbReference type="Proteomes" id="UP000199520"/>
    </source>
</evidence>
<evidence type="ECO:0000256" key="3">
    <source>
        <dbReference type="ARBA" id="ARBA00014415"/>
    </source>
</evidence>
<evidence type="ECO:0000256" key="9">
    <source>
        <dbReference type="HAMAP-Rule" id="MF_00332"/>
    </source>
</evidence>
<dbReference type="InterPro" id="IPR018181">
    <property type="entry name" value="Heat_shock_70_CS"/>
</dbReference>
<dbReference type="EMBL" id="FOTS01000001">
    <property type="protein sequence ID" value="SFL32175.1"/>
    <property type="molecule type" value="Genomic_DNA"/>
</dbReference>
<reference evidence="13" key="1">
    <citation type="submission" date="2016-10" db="EMBL/GenBank/DDBJ databases">
        <authorList>
            <person name="Varghese N."/>
            <person name="Submissions S."/>
        </authorList>
    </citation>
    <scope>NUCLEOTIDE SEQUENCE [LARGE SCALE GENOMIC DNA]</scope>
    <source>
        <strain evidence="13">DSM 13327</strain>
    </source>
</reference>
<dbReference type="PROSITE" id="PS01036">
    <property type="entry name" value="HSP70_3"/>
    <property type="match status" value="1"/>
</dbReference>
<evidence type="ECO:0000256" key="2">
    <source>
        <dbReference type="ARBA" id="ARBA00007381"/>
    </source>
</evidence>
<dbReference type="GO" id="GO:0140662">
    <property type="term" value="F:ATP-dependent protein folding chaperone"/>
    <property type="evidence" value="ECO:0007669"/>
    <property type="project" value="InterPro"/>
</dbReference>
<evidence type="ECO:0000256" key="7">
    <source>
        <dbReference type="ARBA" id="ARBA00023016"/>
    </source>
</evidence>
<dbReference type="Pfam" id="PF00012">
    <property type="entry name" value="HSP70"/>
    <property type="match status" value="1"/>
</dbReference>
<dbReference type="InterPro" id="IPR043129">
    <property type="entry name" value="ATPase_NBD"/>
</dbReference>
<dbReference type="FunFam" id="2.60.34.10:FF:000014">
    <property type="entry name" value="Chaperone protein DnaK HSP70"/>
    <property type="match status" value="1"/>
</dbReference>
<feature type="modified residue" description="Phosphothreonine; by autocatalysis" evidence="9">
    <location>
        <position position="174"/>
    </location>
</feature>
<dbReference type="FunFam" id="1.20.1270.10:FF:000001">
    <property type="entry name" value="Molecular chaperone DnaK"/>
    <property type="match status" value="1"/>
</dbReference>
<dbReference type="PRINTS" id="PR00301">
    <property type="entry name" value="HEATSHOCK70"/>
</dbReference>
<dbReference type="SUPFAM" id="SSF53067">
    <property type="entry name" value="Actin-like ATPase domain"/>
    <property type="match status" value="2"/>
</dbReference>
<comment type="induction">
    <text evidence="9">By stress conditions e.g. heat shock.</text>
</comment>
<evidence type="ECO:0000313" key="12">
    <source>
        <dbReference type="EMBL" id="SFL32175.1"/>
    </source>
</evidence>
<feature type="region of interest" description="Disordered" evidence="11">
    <location>
        <begin position="578"/>
        <end position="608"/>
    </location>
</feature>
<dbReference type="PANTHER" id="PTHR19375">
    <property type="entry name" value="HEAT SHOCK PROTEIN 70KDA"/>
    <property type="match status" value="1"/>
</dbReference>
<feature type="compositionally biased region" description="Basic and acidic residues" evidence="11">
    <location>
        <begin position="591"/>
        <end position="608"/>
    </location>
</feature>
<organism evidence="12 13">
    <name type="scientific">Pelosinus propionicus DSM 13327</name>
    <dbReference type="NCBI Taxonomy" id="1123291"/>
    <lineage>
        <taxon>Bacteria</taxon>
        <taxon>Bacillati</taxon>
        <taxon>Bacillota</taxon>
        <taxon>Negativicutes</taxon>
        <taxon>Selenomonadales</taxon>
        <taxon>Sporomusaceae</taxon>
        <taxon>Pelosinus</taxon>
    </lineage>
</organism>
<dbReference type="SUPFAM" id="SSF100920">
    <property type="entry name" value="Heat shock protein 70kD (HSP70), peptide-binding domain"/>
    <property type="match status" value="1"/>
</dbReference>
<dbReference type="InterPro" id="IPR029048">
    <property type="entry name" value="HSP70_C_sf"/>
</dbReference>
<keyword evidence="7 9" id="KW-0346">Stress response</keyword>
<dbReference type="FunFam" id="3.90.640.10:FF:000003">
    <property type="entry name" value="Molecular chaperone DnaK"/>
    <property type="match status" value="1"/>
</dbReference>
<dbReference type="InterPro" id="IPR013126">
    <property type="entry name" value="Hsp_70_fam"/>
</dbReference>
<dbReference type="GO" id="GO:0005524">
    <property type="term" value="F:ATP binding"/>
    <property type="evidence" value="ECO:0007669"/>
    <property type="project" value="UniProtKB-UniRule"/>
</dbReference>
<keyword evidence="6 9" id="KW-0067">ATP-binding</keyword>
<comment type="similarity">
    <text evidence="2 9 10">Belongs to the heat shock protein 70 family.</text>
</comment>
<dbReference type="Gene3D" id="1.20.1270.10">
    <property type="match status" value="1"/>
</dbReference>
<dbReference type="CDD" id="cd10234">
    <property type="entry name" value="ASKHA_NBD_HSP70_DnaK-like"/>
    <property type="match status" value="1"/>
</dbReference>
<dbReference type="PROSITE" id="PS00329">
    <property type="entry name" value="HSP70_2"/>
    <property type="match status" value="1"/>
</dbReference>
<sequence>MAKVIGIDLGTTNSCVAVMEGGEPVVIANAEGNRITPSVVGFSKTDERLVGQLAKRQAVSNPERTISSIKRHMGTDHKVKIDDKSYTPQEISAMILQKLKTDAEAYLGQTVTQAVITVPAYYNDSQRQATKDAGTIAGLEVLRIINEPTAAALAYGIDKGNDHTVLVFDLGGGTFDVSILELGEGVFEVKATNGNNRLGGDDFDERVMKWLVAEFKKENGIDLSKDRMAEQRLREAAEKAKIELSGVLTTNINLPFITADQTGPKHLEVNLTRAKFDELTADLVESTMGPTRQAMNDAGLSPKDIEKVILVGGSTRIPAVQEAIKNFLGKEPHRGVNPDECVAVGAAIQAGVLVGEVKDVLLLDVTPLSLGIETLGGVCTKIIERNTTIPTSKSQVFSTAADNQPSVDIHVLQGEREMAAYNKTLGRFELKDIPPAQRGVPRIEVSFDIDANGIVHVSAKDLGTGKEQKITITSSGGMSKDDIDRMVKEAEAHAAEDKARKDEVEVRNNADSLVYQAEKTIKEMGDKVEDKELLEKVQKAADALKESLKGTDIEKIKADTEELTKPLYEMTSSVYNKEQEATAEQAPGAGTEEKVVDAEYKVVDEDKK</sequence>
<name>A0A1I4GQC9_9FIRM</name>
<dbReference type="STRING" id="1123291.SAMN04490355_1001127"/>